<name>A0A0D8BG12_9ACTN</name>
<evidence type="ECO:0000313" key="1">
    <source>
        <dbReference type="EMBL" id="KJE23000.1"/>
    </source>
</evidence>
<dbReference type="PATRIC" id="fig|1502723.3.peg.1718"/>
<comment type="caution">
    <text evidence="1">The sequence shown here is derived from an EMBL/GenBank/DDBJ whole genome shotgun (WGS) entry which is preliminary data.</text>
</comment>
<dbReference type="Proteomes" id="UP000032545">
    <property type="component" value="Unassembled WGS sequence"/>
</dbReference>
<dbReference type="AlphaFoldDB" id="A0A0D8BG12"/>
<dbReference type="RefSeq" id="WP_055866637.1">
    <property type="nucleotide sequence ID" value="NZ_JYFN01000017.1"/>
</dbReference>
<proteinExistence type="predicted"/>
<organism evidence="1 2">
    <name type="scientific">Frankia torreyi</name>
    <dbReference type="NCBI Taxonomy" id="1856"/>
    <lineage>
        <taxon>Bacteria</taxon>
        <taxon>Bacillati</taxon>
        <taxon>Actinomycetota</taxon>
        <taxon>Actinomycetes</taxon>
        <taxon>Frankiales</taxon>
        <taxon>Frankiaceae</taxon>
        <taxon>Frankia</taxon>
    </lineage>
</organism>
<dbReference type="EMBL" id="JYFN01000017">
    <property type="protein sequence ID" value="KJE23000.1"/>
    <property type="molecule type" value="Genomic_DNA"/>
</dbReference>
<gene>
    <name evidence="1" type="ORF">FF36_02600</name>
</gene>
<reference evidence="2" key="1">
    <citation type="submission" date="2015-02" db="EMBL/GenBank/DDBJ databases">
        <title>Draft Genome of Frankia sp. CpI1-S.</title>
        <authorList>
            <person name="Oshone R.T."/>
            <person name="Ngom M."/>
            <person name="Ghodhbane-Gtari F."/>
            <person name="Gtari M."/>
            <person name="Morris K."/>
            <person name="Thomas K."/>
            <person name="Sen A."/>
            <person name="Tisa L.S."/>
        </authorList>
    </citation>
    <scope>NUCLEOTIDE SEQUENCE [LARGE SCALE GENOMIC DNA]</scope>
    <source>
        <strain evidence="2">CpI1-S</strain>
    </source>
</reference>
<protein>
    <submittedName>
        <fullName evidence="1">Uncharacterized protein</fullName>
    </submittedName>
</protein>
<accession>A0A0D8BG12</accession>
<dbReference type="OrthoDB" id="3217334at2"/>
<sequence>MDAAMPPYPEPHEWVDEPDANTRRAIDEAHEDISAGRTVFCLSDAAFDAFLDELDQLAVEEHPKASY</sequence>
<reference evidence="1 2" key="2">
    <citation type="journal article" date="2016" name="Genome Announc.">
        <title>Permanent Draft Genome Sequences for Two Variants of Frankia sp. Strain CpI1, the First Frankia Strain Isolated from Root Nodules of Comptonia peregrina.</title>
        <authorList>
            <person name="Oshone R."/>
            <person name="Hurst S.G.IV."/>
            <person name="Abebe-Akele F."/>
            <person name="Simpson S."/>
            <person name="Morris K."/>
            <person name="Thomas W.K."/>
            <person name="Tisa L.S."/>
        </authorList>
    </citation>
    <scope>NUCLEOTIDE SEQUENCE [LARGE SCALE GENOMIC DNA]</scope>
    <source>
        <strain evidence="2">CpI1-S</strain>
    </source>
</reference>
<keyword evidence="2" id="KW-1185">Reference proteome</keyword>
<evidence type="ECO:0000313" key="2">
    <source>
        <dbReference type="Proteomes" id="UP000032545"/>
    </source>
</evidence>